<evidence type="ECO:0000256" key="3">
    <source>
        <dbReference type="ARBA" id="ARBA00022840"/>
    </source>
</evidence>
<reference evidence="5 6" key="1">
    <citation type="submission" date="2021-03" db="EMBL/GenBank/DDBJ databases">
        <title>Genomic Encyclopedia of Type Strains, Phase IV (KMG-IV): sequencing the most valuable type-strain genomes for metagenomic binning, comparative biology and taxonomic classification.</title>
        <authorList>
            <person name="Goeker M."/>
        </authorList>
    </citation>
    <scope>NUCLEOTIDE SEQUENCE [LARGE SCALE GENOMIC DNA]</scope>
    <source>
        <strain evidence="5 6">DSM 24004</strain>
    </source>
</reference>
<dbReference type="InterPro" id="IPR013563">
    <property type="entry name" value="Oligopep_ABC_C"/>
</dbReference>
<organism evidence="5 6">
    <name type="scientific">Sedimentibacter acidaminivorans</name>
    <dbReference type="NCBI Taxonomy" id="913099"/>
    <lineage>
        <taxon>Bacteria</taxon>
        <taxon>Bacillati</taxon>
        <taxon>Bacillota</taxon>
        <taxon>Tissierellia</taxon>
        <taxon>Sedimentibacter</taxon>
    </lineage>
</organism>
<feature type="domain" description="ABC transporter" evidence="4">
    <location>
        <begin position="24"/>
        <end position="266"/>
    </location>
</feature>
<gene>
    <name evidence="5" type="ORF">J2Z76_000882</name>
</gene>
<dbReference type="EMBL" id="JAGGKS010000002">
    <property type="protein sequence ID" value="MBP1925025.1"/>
    <property type="molecule type" value="Genomic_DNA"/>
</dbReference>
<keyword evidence="2" id="KW-0547">Nucleotide-binding</keyword>
<evidence type="ECO:0000259" key="4">
    <source>
        <dbReference type="PROSITE" id="PS50893"/>
    </source>
</evidence>
<evidence type="ECO:0000256" key="1">
    <source>
        <dbReference type="ARBA" id="ARBA00022448"/>
    </source>
</evidence>
<keyword evidence="1" id="KW-0813">Transport</keyword>
<comment type="caution">
    <text evidence="5">The sequence shown here is derived from an EMBL/GenBank/DDBJ whole genome shotgun (WGS) entry which is preliminary data.</text>
</comment>
<dbReference type="Pfam" id="PF00005">
    <property type="entry name" value="ABC_tran"/>
    <property type="match status" value="1"/>
</dbReference>
<dbReference type="InterPro" id="IPR050319">
    <property type="entry name" value="ABC_transp_ATP-bind"/>
</dbReference>
<dbReference type="NCBIfam" id="TIGR01727">
    <property type="entry name" value="oligo_HPY"/>
    <property type="match status" value="1"/>
</dbReference>
<evidence type="ECO:0000313" key="5">
    <source>
        <dbReference type="EMBL" id="MBP1925025.1"/>
    </source>
</evidence>
<dbReference type="InterPro" id="IPR003593">
    <property type="entry name" value="AAA+_ATPase"/>
</dbReference>
<name>A0ABS4GBG5_9FIRM</name>
<dbReference type="Pfam" id="PF08352">
    <property type="entry name" value="oligo_HPY"/>
    <property type="match status" value="1"/>
</dbReference>
<dbReference type="PROSITE" id="PS50893">
    <property type="entry name" value="ABC_TRANSPORTER_2"/>
    <property type="match status" value="1"/>
</dbReference>
<dbReference type="PROSITE" id="PS00211">
    <property type="entry name" value="ABC_TRANSPORTER_1"/>
    <property type="match status" value="1"/>
</dbReference>
<evidence type="ECO:0000256" key="2">
    <source>
        <dbReference type="ARBA" id="ARBA00022741"/>
    </source>
</evidence>
<evidence type="ECO:0000313" key="6">
    <source>
        <dbReference type="Proteomes" id="UP001519342"/>
    </source>
</evidence>
<dbReference type="RefSeq" id="WP_209510778.1">
    <property type="nucleotide sequence ID" value="NZ_JAGGKS010000002.1"/>
</dbReference>
<dbReference type="InterPro" id="IPR027417">
    <property type="entry name" value="P-loop_NTPase"/>
</dbReference>
<accession>A0ABS4GBG5</accession>
<dbReference type="GO" id="GO:0005524">
    <property type="term" value="F:ATP binding"/>
    <property type="evidence" value="ECO:0007669"/>
    <property type="project" value="UniProtKB-KW"/>
</dbReference>
<dbReference type="InterPro" id="IPR017871">
    <property type="entry name" value="ABC_transporter-like_CS"/>
</dbReference>
<dbReference type="Proteomes" id="UP001519342">
    <property type="component" value="Unassembled WGS sequence"/>
</dbReference>
<keyword evidence="3 5" id="KW-0067">ATP-binding</keyword>
<proteinExistence type="predicted"/>
<dbReference type="SUPFAM" id="SSF52540">
    <property type="entry name" value="P-loop containing nucleoside triphosphate hydrolases"/>
    <property type="match status" value="1"/>
</dbReference>
<dbReference type="CDD" id="cd03257">
    <property type="entry name" value="ABC_NikE_OppD_transporters"/>
    <property type="match status" value="1"/>
</dbReference>
<dbReference type="PANTHER" id="PTHR43776:SF8">
    <property type="entry name" value="ABC TRANSPORTER, ATP-BINDING PROTEIN"/>
    <property type="match status" value="1"/>
</dbReference>
<dbReference type="PANTHER" id="PTHR43776">
    <property type="entry name" value="TRANSPORT ATP-BINDING PROTEIN"/>
    <property type="match status" value="1"/>
</dbReference>
<dbReference type="SMART" id="SM00382">
    <property type="entry name" value="AAA"/>
    <property type="match status" value="1"/>
</dbReference>
<dbReference type="InterPro" id="IPR003439">
    <property type="entry name" value="ABC_transporter-like_ATP-bd"/>
</dbReference>
<keyword evidence="6" id="KW-1185">Reference proteome</keyword>
<protein>
    <submittedName>
        <fullName evidence="5">Oligopeptide/dipeptide ABC transporter ATP-binding protein</fullName>
    </submittedName>
</protein>
<dbReference type="Gene3D" id="3.40.50.300">
    <property type="entry name" value="P-loop containing nucleotide triphosphate hydrolases"/>
    <property type="match status" value="1"/>
</dbReference>
<sequence>MSSLQDSRYILEANNIRKDFNVKVKNNKIVAEEKILKAVDNINLKIKPGETLGLVGESGCGKTTTAKLLLGLYKPTEGKIICEGTDITAFKRKQLKAFRKKAQMIFQDPYESLNPRFKIKDVLIEPLIIHKIGSNYKEQLKIAEDILEEVGLKPAQTYLERYPHEMSGGQRQRVAIARALILNPSLLIADEPVSMLDVSIRAGILSLLRKMIKERNLAAICISHDLSLIRYISDYTAVMYLGKIVEIAPTEQLIKKRFHPYTEALLEAVPNPDPDFKISLQNIKGEAPNPVDKPNGCSFHPRCVKCMEICKKEQPQQVEIEKGHFVLCHLHKNKNS</sequence>